<protein>
    <recommendedName>
        <fullName evidence="3">5-formyltetrahydrofolate cyclo-ligase</fullName>
    </recommendedName>
</protein>
<comment type="caution">
    <text evidence="1">The sequence shown here is derived from an EMBL/GenBank/DDBJ whole genome shotgun (WGS) entry which is preliminary data.</text>
</comment>
<dbReference type="SUPFAM" id="SSF100950">
    <property type="entry name" value="NagB/RpiA/CoA transferase-like"/>
    <property type="match status" value="1"/>
</dbReference>
<dbReference type="InterPro" id="IPR024185">
    <property type="entry name" value="FTHF_cligase-like_sf"/>
</dbReference>
<name>A0A165LP73_PELLU</name>
<accession>A0A165LP73</accession>
<organism evidence="1 2">
    <name type="scientific">Pelodictyon luteolum</name>
    <dbReference type="NCBI Taxonomy" id="1100"/>
    <lineage>
        <taxon>Bacteria</taxon>
        <taxon>Pseudomonadati</taxon>
        <taxon>Chlorobiota</taxon>
        <taxon>Chlorobiia</taxon>
        <taxon>Chlorobiales</taxon>
        <taxon>Chlorobiaceae</taxon>
        <taxon>Chlorobium/Pelodictyon group</taxon>
        <taxon>Pelodictyon</taxon>
    </lineage>
</organism>
<gene>
    <name evidence="1" type="ORF">A3K90_04910</name>
</gene>
<evidence type="ECO:0000313" key="2">
    <source>
        <dbReference type="Proteomes" id="UP000076481"/>
    </source>
</evidence>
<evidence type="ECO:0008006" key="3">
    <source>
        <dbReference type="Google" id="ProtNLM"/>
    </source>
</evidence>
<evidence type="ECO:0000313" key="1">
    <source>
        <dbReference type="EMBL" id="KZK74256.1"/>
    </source>
</evidence>
<sequence>MPHRHKAGIRASSIRARKSIPAPEALAMSRAAAKLALAVEELAGARAVHIYLPMQAAGEMDTSSLAGGLLAMGIPLMVPVIEDDDEDEDEKKGGDWFQ</sequence>
<dbReference type="RefSeq" id="WP_303681610.1">
    <property type="nucleotide sequence ID" value="NZ_LVWG01000030.1"/>
</dbReference>
<dbReference type="Gene3D" id="3.40.50.10420">
    <property type="entry name" value="NagB/RpiA/CoA transferase-like"/>
    <property type="match status" value="1"/>
</dbReference>
<dbReference type="InterPro" id="IPR037171">
    <property type="entry name" value="NagB/RpiA_transferase-like"/>
</dbReference>
<dbReference type="AlphaFoldDB" id="A0A165LP73"/>
<proteinExistence type="predicted"/>
<reference evidence="1 2" key="1">
    <citation type="submission" date="2016-03" db="EMBL/GenBank/DDBJ databases">
        <title>Speciation and ecological success in dimly lit waters: horizontal gene transfer in a green sulfur bacteria bloom unveiled by metagenomic assembly.</title>
        <authorList>
            <person name="Llorens-Mares T."/>
            <person name="Liu Z."/>
            <person name="Allen L.Z."/>
            <person name="Rusch D.B."/>
            <person name="Craig M.T."/>
            <person name="Dupont C.L."/>
            <person name="Bryant D.A."/>
            <person name="Casamayor E.O."/>
        </authorList>
    </citation>
    <scope>NUCLEOTIDE SEQUENCE [LARGE SCALE GENOMIC DNA]</scope>
    <source>
        <strain evidence="1">CIII</strain>
    </source>
</reference>
<dbReference type="EMBL" id="LVWG01000030">
    <property type="protein sequence ID" value="KZK74256.1"/>
    <property type="molecule type" value="Genomic_DNA"/>
</dbReference>
<dbReference type="Proteomes" id="UP000076481">
    <property type="component" value="Unassembled WGS sequence"/>
</dbReference>